<accession>A0ABN9S230</accession>
<evidence type="ECO:0000313" key="3">
    <source>
        <dbReference type="Proteomes" id="UP001189429"/>
    </source>
</evidence>
<sequence length="144" mass="15371">MLIRLTYQTKDASASRKRTGFAKRIGRPMVLASARAPVFDAVVLAFVRASAFRDRVLASARTVVGFASVAGDPTTGRQGRLGAPTLGRGRLIWRVPAAPPEPWCNECRRTSHFAASPEAAPKPRGPQQSVRAAPPEGPKGAMPL</sequence>
<feature type="region of interest" description="Disordered" evidence="1">
    <location>
        <begin position="114"/>
        <end position="144"/>
    </location>
</feature>
<name>A0ABN9S230_9DINO</name>
<proteinExistence type="predicted"/>
<dbReference type="Proteomes" id="UP001189429">
    <property type="component" value="Unassembled WGS sequence"/>
</dbReference>
<dbReference type="EMBL" id="CAUYUJ010009025">
    <property type="protein sequence ID" value="CAK0825668.1"/>
    <property type="molecule type" value="Genomic_DNA"/>
</dbReference>
<reference evidence="2" key="1">
    <citation type="submission" date="2023-10" db="EMBL/GenBank/DDBJ databases">
        <authorList>
            <person name="Chen Y."/>
            <person name="Shah S."/>
            <person name="Dougan E. K."/>
            <person name="Thang M."/>
            <person name="Chan C."/>
        </authorList>
    </citation>
    <scope>NUCLEOTIDE SEQUENCE [LARGE SCALE GENOMIC DNA]</scope>
</reference>
<keyword evidence="3" id="KW-1185">Reference proteome</keyword>
<protein>
    <submittedName>
        <fullName evidence="2">Uncharacterized protein</fullName>
    </submittedName>
</protein>
<gene>
    <name evidence="2" type="ORF">PCOR1329_LOCUS25738</name>
</gene>
<organism evidence="2 3">
    <name type="scientific">Prorocentrum cordatum</name>
    <dbReference type="NCBI Taxonomy" id="2364126"/>
    <lineage>
        <taxon>Eukaryota</taxon>
        <taxon>Sar</taxon>
        <taxon>Alveolata</taxon>
        <taxon>Dinophyceae</taxon>
        <taxon>Prorocentrales</taxon>
        <taxon>Prorocentraceae</taxon>
        <taxon>Prorocentrum</taxon>
    </lineage>
</organism>
<evidence type="ECO:0000313" key="2">
    <source>
        <dbReference type="EMBL" id="CAK0825668.1"/>
    </source>
</evidence>
<comment type="caution">
    <text evidence="2">The sequence shown here is derived from an EMBL/GenBank/DDBJ whole genome shotgun (WGS) entry which is preliminary data.</text>
</comment>
<evidence type="ECO:0000256" key="1">
    <source>
        <dbReference type="SAM" id="MobiDB-lite"/>
    </source>
</evidence>